<dbReference type="InterPro" id="IPR000967">
    <property type="entry name" value="Znf_NFX1"/>
</dbReference>
<sequence length="1234" mass="140445">MVDEDVDPPEYLRREDTQEPVRYDLTLALDVPDAVNASAVPVLQPGAWPSVEALPLNSSQLEALKTAVTTEFSVIQGPPGTGKTYVGAKIVRCLLENRETWDPDGISPMLMVCYTNHALDQFLEKVLEFLPKEQIIRVGGRCKSQQLEGCNIKLFTGEYRLHQRRREVRDLIQNKVREMRLWKELLAKADTELLEFDDLEELLNSELAEQLYNAMFPSNAENECRITSNTFKLWLCSNKQMNSVNRSTKAKPKDQAEKGQDGSILLDNEAGVDGEVLYHATLLTAPRATDEGKGNNPPARANENLEEVLAETFSPKDTLLLSDSLSEVDASKLEIKTHYQSKQDFLPTREELKEKSLDSTVPKGLSGQQSSELAASVVSQASLHVEHIAFSKKLKDVDGVEDIKRMEDPQIVKDNSDEIVDEITEAFEETITIEKEADLIQYQRCIHGDEDFLPVMPKQSDDISSQKQDEEEMIKDQELEWKTVTYRKKRKTFPWQQTTDENSKDGMESVHVLNVPNEEDTAQTKSSKKNKRKKNKKKNKKVNITADIKSLKPDLEKETAMSPDEAMVVDNLWLLTPSERHRLYLFWVENYRERYRVEIHRGEQEYEQRCHELEAVRFEEEQEVIRRATVVGMTTSGAARYHSVLQRVAPKIVVIEEAAEVMEAHIITSLSHDTKRTILIGDHKQLRPKATVYELAQKYNLAISLFERMIMNSMDCKRLCIQHRMRPEIAALTKRIYDHEIVDHESVCEFDDIKGVTHNLFFIDHCQPEIPVGGLQSYSNPHEADFLIALCNYLLLQGYGRSQITILTMYTGQLLLLQEKMPRRTFGGVKVCAVDNFQGEENDIILLSLVRSNSERRIGFLGESNRICVALSRARQGFYCIGNFSMLSQCKLWKEICDYLQTKNAIGQILTLVCKKHENVTNVRSSSDFDRSGGCKMPCGDRLDCGHACDRLCHVSDLVHKDGQCSKMCFNCCPNGHQCELRCHSPIKCPTCYKPVLKTIPGCGHEQRVQCSIDPANFSCQVNCEKFLPCGHRCRDLCGNVCTQRCKVECRKTLPCEHEKCMPCFKDPMVHSHCDSNCVKVLDCGHPCSKRCTEPCQCNTYIEAELECGHRRLVLCHMKDNPPRCVKRCKRVLECGHDCPGICHEDCRMKKCESTVYKFLPCSHQQNVPCYIDPQNVFVTLPVKGSWIADTSVHLCAAVCAKRFNVKNCVKRSVREVMHAKNGATLVCHVVIAW</sequence>
<reference evidence="7" key="1">
    <citation type="submission" date="2023-01" db="EMBL/GenBank/DDBJ databases">
        <title>Genome assembly of the deep-sea coral Lophelia pertusa.</title>
        <authorList>
            <person name="Herrera S."/>
            <person name="Cordes E."/>
        </authorList>
    </citation>
    <scope>NUCLEOTIDE SEQUENCE</scope>
    <source>
        <strain evidence="7">USNM1676648</strain>
        <tissue evidence="7">Polyp</tissue>
    </source>
</reference>
<dbReference type="PANTHER" id="PTHR10887:SF341">
    <property type="entry name" value="NFX1-TYPE ZINC FINGER-CONTAINING PROTEIN 1"/>
    <property type="match status" value="1"/>
</dbReference>
<dbReference type="InterPro" id="IPR027417">
    <property type="entry name" value="P-loop_NTPase"/>
</dbReference>
<dbReference type="Proteomes" id="UP001163046">
    <property type="component" value="Unassembled WGS sequence"/>
</dbReference>
<evidence type="ECO:0000313" key="8">
    <source>
        <dbReference type="Proteomes" id="UP001163046"/>
    </source>
</evidence>
<evidence type="ECO:0000256" key="1">
    <source>
        <dbReference type="ARBA" id="ARBA00022723"/>
    </source>
</evidence>
<feature type="domain" description="NF-X1-type" evidence="6">
    <location>
        <begin position="1030"/>
        <end position="1048"/>
    </location>
</feature>
<keyword evidence="8" id="KW-1185">Reference proteome</keyword>
<name>A0A9W9ZQN5_9CNID</name>
<keyword evidence="1" id="KW-0479">Metal-binding</keyword>
<dbReference type="Gene3D" id="3.40.50.300">
    <property type="entry name" value="P-loop containing nucleotide triphosphate hydrolases"/>
    <property type="match status" value="3"/>
</dbReference>
<keyword evidence="4" id="KW-0862">Zinc</keyword>
<dbReference type="Pfam" id="PF13086">
    <property type="entry name" value="AAA_11"/>
    <property type="match status" value="2"/>
</dbReference>
<keyword evidence="2" id="KW-0677">Repeat</keyword>
<dbReference type="InterPro" id="IPR041679">
    <property type="entry name" value="DNA2/NAM7-like_C"/>
</dbReference>
<dbReference type="PANTHER" id="PTHR10887">
    <property type="entry name" value="DNA2/NAM7 HELICASE FAMILY"/>
    <property type="match status" value="1"/>
</dbReference>
<evidence type="ECO:0000256" key="2">
    <source>
        <dbReference type="ARBA" id="ARBA00022737"/>
    </source>
</evidence>
<evidence type="ECO:0000256" key="4">
    <source>
        <dbReference type="ARBA" id="ARBA00022833"/>
    </source>
</evidence>
<feature type="region of interest" description="Disordered" evidence="5">
    <location>
        <begin position="346"/>
        <end position="368"/>
    </location>
</feature>
<dbReference type="GO" id="GO:0004386">
    <property type="term" value="F:helicase activity"/>
    <property type="evidence" value="ECO:0007669"/>
    <property type="project" value="InterPro"/>
</dbReference>
<dbReference type="Pfam" id="PF13087">
    <property type="entry name" value="AAA_12"/>
    <property type="match status" value="1"/>
</dbReference>
<evidence type="ECO:0000256" key="3">
    <source>
        <dbReference type="ARBA" id="ARBA00022771"/>
    </source>
</evidence>
<feature type="domain" description="NF-X1-type" evidence="6">
    <location>
        <begin position="973"/>
        <end position="994"/>
    </location>
</feature>
<dbReference type="OrthoDB" id="6144670at2759"/>
<dbReference type="GO" id="GO:0008270">
    <property type="term" value="F:zinc ion binding"/>
    <property type="evidence" value="ECO:0007669"/>
    <property type="project" value="UniProtKB-KW"/>
</dbReference>
<proteinExistence type="predicted"/>
<evidence type="ECO:0000256" key="5">
    <source>
        <dbReference type="SAM" id="MobiDB-lite"/>
    </source>
</evidence>
<feature type="region of interest" description="Disordered" evidence="5">
    <location>
        <begin position="513"/>
        <end position="543"/>
    </location>
</feature>
<evidence type="ECO:0000259" key="6">
    <source>
        <dbReference type="SMART" id="SM00438"/>
    </source>
</evidence>
<feature type="domain" description="NF-X1-type" evidence="6">
    <location>
        <begin position="1084"/>
        <end position="1100"/>
    </location>
</feature>
<feature type="compositionally biased region" description="Basic residues" evidence="5">
    <location>
        <begin position="526"/>
        <end position="541"/>
    </location>
</feature>
<dbReference type="InterPro" id="IPR047187">
    <property type="entry name" value="SF1_C_Upf1"/>
</dbReference>
<feature type="region of interest" description="Disordered" evidence="5">
    <location>
        <begin position="453"/>
        <end position="476"/>
    </location>
</feature>
<feature type="domain" description="NF-X1-type" evidence="6">
    <location>
        <begin position="945"/>
        <end position="967"/>
    </location>
</feature>
<dbReference type="EMBL" id="MU825883">
    <property type="protein sequence ID" value="KAJ7385058.1"/>
    <property type="molecule type" value="Genomic_DNA"/>
</dbReference>
<feature type="domain" description="NF-X1-type" evidence="6">
    <location>
        <begin position="1108"/>
        <end position="1131"/>
    </location>
</feature>
<dbReference type="InterPro" id="IPR045055">
    <property type="entry name" value="DNA2/NAM7-like"/>
</dbReference>
<dbReference type="AlphaFoldDB" id="A0A9W9ZQN5"/>
<comment type="caution">
    <text evidence="7">The sequence shown here is derived from an EMBL/GenBank/DDBJ whole genome shotgun (WGS) entry which is preliminary data.</text>
</comment>
<keyword evidence="3" id="KW-0863">Zinc-finger</keyword>
<evidence type="ECO:0000313" key="7">
    <source>
        <dbReference type="EMBL" id="KAJ7385058.1"/>
    </source>
</evidence>
<dbReference type="CDD" id="cd18808">
    <property type="entry name" value="SF1_C_Upf1"/>
    <property type="match status" value="1"/>
</dbReference>
<dbReference type="SUPFAM" id="SSF52540">
    <property type="entry name" value="P-loop containing nucleoside triphosphate hydrolases"/>
    <property type="match status" value="1"/>
</dbReference>
<dbReference type="FunFam" id="3.40.50.300:FF:000742">
    <property type="entry name" value="NFX1-type zinc finger-containing protein 1"/>
    <property type="match status" value="1"/>
</dbReference>
<dbReference type="InterPro" id="IPR041677">
    <property type="entry name" value="DNA2/NAM7_AAA_11"/>
</dbReference>
<dbReference type="SMART" id="SM00438">
    <property type="entry name" value="ZnF_NFX"/>
    <property type="match status" value="5"/>
</dbReference>
<dbReference type="GO" id="GO:0031048">
    <property type="term" value="P:regulatory ncRNA-mediated heterochromatin formation"/>
    <property type="evidence" value="ECO:0007669"/>
    <property type="project" value="TreeGrafter"/>
</dbReference>
<accession>A0A9W9ZQN5</accession>
<organism evidence="7 8">
    <name type="scientific">Desmophyllum pertusum</name>
    <dbReference type="NCBI Taxonomy" id="174260"/>
    <lineage>
        <taxon>Eukaryota</taxon>
        <taxon>Metazoa</taxon>
        <taxon>Cnidaria</taxon>
        <taxon>Anthozoa</taxon>
        <taxon>Hexacorallia</taxon>
        <taxon>Scleractinia</taxon>
        <taxon>Caryophylliina</taxon>
        <taxon>Caryophylliidae</taxon>
        <taxon>Desmophyllum</taxon>
    </lineage>
</organism>
<gene>
    <name evidence="7" type="primary">ZNFX1_32</name>
    <name evidence="7" type="ORF">OS493_018752</name>
</gene>
<feature type="compositionally biased region" description="Basic and acidic residues" evidence="5">
    <location>
        <begin position="347"/>
        <end position="357"/>
    </location>
</feature>
<dbReference type="GO" id="GO:0031380">
    <property type="term" value="C:nuclear RNA-directed RNA polymerase complex"/>
    <property type="evidence" value="ECO:0007669"/>
    <property type="project" value="TreeGrafter"/>
</dbReference>
<protein>
    <submittedName>
        <fullName evidence="7">NFX1-type zinc finger-containing protein 1</fullName>
    </submittedName>
</protein>